<protein>
    <submittedName>
        <fullName evidence="1">Phage tail assembly chaperone</fullName>
    </submittedName>
</protein>
<dbReference type="NCBIfam" id="TIGR02216">
    <property type="entry name" value="phage_TIGR02216"/>
    <property type="match status" value="1"/>
</dbReference>
<dbReference type="AlphaFoldDB" id="A0AA50CJ74"/>
<sequence length="73" mass="7804">MRAASGASGAAPAFPWEAVLHAGLYRMRLSARDFWAMTPRELGFALGLLRPSAVVPGRGAVTALMQAFPDEME</sequence>
<dbReference type="RefSeq" id="WP_306036499.1">
    <property type="nucleotide sequence ID" value="NZ_CP132302.1"/>
</dbReference>
<dbReference type="Proteomes" id="UP001234585">
    <property type="component" value="Chromosome"/>
</dbReference>
<dbReference type="InterPro" id="IPR019056">
    <property type="entry name" value="Phage_TAC_6"/>
</dbReference>
<dbReference type="EMBL" id="CP132302">
    <property type="protein sequence ID" value="WLR96013.1"/>
    <property type="molecule type" value="Genomic_DNA"/>
</dbReference>
<gene>
    <name evidence="1" type="ORF">Q9313_09660</name>
</gene>
<evidence type="ECO:0000313" key="2">
    <source>
        <dbReference type="Proteomes" id="UP001234585"/>
    </source>
</evidence>
<keyword evidence="2" id="KW-1185">Reference proteome</keyword>
<dbReference type="Pfam" id="PF09550">
    <property type="entry name" value="Phage_TAC_6"/>
    <property type="match status" value="1"/>
</dbReference>
<proteinExistence type="predicted"/>
<reference evidence="1 2" key="1">
    <citation type="submission" date="2023-08" db="EMBL/GenBank/DDBJ databases">
        <title>Pathogen: clinical or host-associated sample.</title>
        <authorList>
            <person name="Hergert J."/>
            <person name="Casey R."/>
            <person name="Wagner J."/>
            <person name="Young E.L."/>
            <person name="Oakeson K.F."/>
        </authorList>
    </citation>
    <scope>NUCLEOTIDE SEQUENCE [LARGE SCALE GENOMIC DNA]</scope>
    <source>
        <strain evidence="1 2">1760953</strain>
    </source>
</reference>
<organism evidence="1 2">
    <name type="scientific">Shinella sumterensis</name>
    <dbReference type="NCBI Taxonomy" id="1967501"/>
    <lineage>
        <taxon>Bacteria</taxon>
        <taxon>Pseudomonadati</taxon>
        <taxon>Pseudomonadota</taxon>
        <taxon>Alphaproteobacteria</taxon>
        <taxon>Hyphomicrobiales</taxon>
        <taxon>Rhizobiaceae</taxon>
        <taxon>Shinella</taxon>
    </lineage>
</organism>
<evidence type="ECO:0000313" key="1">
    <source>
        <dbReference type="EMBL" id="WLR96013.1"/>
    </source>
</evidence>
<name>A0AA50CJ74_9HYPH</name>
<accession>A0AA50CJ74</accession>
<dbReference type="InterPro" id="IPR011739">
    <property type="entry name" value="GTA_rcc01693"/>
</dbReference>